<gene>
    <name evidence="3" type="ORF">BpHYR1_052527</name>
</gene>
<evidence type="ECO:0000259" key="2">
    <source>
        <dbReference type="Pfam" id="PF16414"/>
    </source>
</evidence>
<dbReference type="InterPro" id="IPR032190">
    <property type="entry name" value="NPC1_N"/>
</dbReference>
<feature type="non-terminal residue" evidence="3">
    <location>
        <position position="300"/>
    </location>
</feature>
<dbReference type="STRING" id="10195.A0A3M7PKI1"/>
<reference evidence="3 4" key="1">
    <citation type="journal article" date="2018" name="Sci. Rep.">
        <title>Genomic signatures of local adaptation to the degree of environmental predictability in rotifers.</title>
        <authorList>
            <person name="Franch-Gras L."/>
            <person name="Hahn C."/>
            <person name="Garcia-Roger E.M."/>
            <person name="Carmona M.J."/>
            <person name="Serra M."/>
            <person name="Gomez A."/>
        </authorList>
    </citation>
    <scope>NUCLEOTIDE SEQUENCE [LARGE SCALE GENOMIC DNA]</scope>
    <source>
        <strain evidence="3">HYR1</strain>
    </source>
</reference>
<comment type="caution">
    <text evidence="3">The sequence shown here is derived from an EMBL/GenBank/DDBJ whole genome shotgun (WGS) entry which is preliminary data.</text>
</comment>
<dbReference type="GO" id="GO:0015918">
    <property type="term" value="P:sterol transport"/>
    <property type="evidence" value="ECO:0007669"/>
    <property type="project" value="TreeGrafter"/>
</dbReference>
<dbReference type="GO" id="GO:0032934">
    <property type="term" value="F:sterol binding"/>
    <property type="evidence" value="ECO:0007669"/>
    <property type="project" value="TreeGrafter"/>
</dbReference>
<dbReference type="OrthoDB" id="6510177at2759"/>
<keyword evidence="4" id="KW-1185">Reference proteome</keyword>
<dbReference type="Pfam" id="PF16414">
    <property type="entry name" value="NPC1_N"/>
    <property type="match status" value="1"/>
</dbReference>
<name>A0A3M7PKI1_BRAPC</name>
<evidence type="ECO:0000313" key="4">
    <source>
        <dbReference type="Proteomes" id="UP000276133"/>
    </source>
</evidence>
<proteinExistence type="predicted"/>
<dbReference type="EMBL" id="REGN01010355">
    <property type="protein sequence ID" value="RMZ99210.1"/>
    <property type="molecule type" value="Genomic_DNA"/>
</dbReference>
<dbReference type="AlphaFoldDB" id="A0A3M7PKI1"/>
<dbReference type="Proteomes" id="UP000276133">
    <property type="component" value="Unassembled WGS sequence"/>
</dbReference>
<dbReference type="GO" id="GO:0016020">
    <property type="term" value="C:membrane"/>
    <property type="evidence" value="ECO:0007669"/>
    <property type="project" value="TreeGrafter"/>
</dbReference>
<accession>A0A3M7PKI1</accession>
<feature type="signal peptide" evidence="1">
    <location>
        <begin position="1"/>
        <end position="18"/>
    </location>
</feature>
<keyword evidence="1" id="KW-0732">Signal</keyword>
<sequence>MNYPSFVVLIVLIYKCQSKCVMYDACANLSPLYKGQSPFKAKWQNCEYSGEPQPVHNQHVMRMFKKLCPSLYNGDDNQALCCSANQIRILTKSISEAEAIIGSCPSCYFNFRNFWCQITCHPDQHRFVQPIEYQLAETNNFSHVLHEYEKAKQITDFYDDFEEYEQEETESKHMGYVVSKINVYMNREYLGRLIESCRDVKLYGSDALQGFCGVPAHMCTPEQYAHHMGLEVEQNPFKMNFILNQTEQKTLSIHRTRIEQQQQKEDTVDALIQPVMPQYFMCNQSFQFGDLDYGSRCSCK</sequence>
<organism evidence="3 4">
    <name type="scientific">Brachionus plicatilis</name>
    <name type="common">Marine rotifer</name>
    <name type="synonym">Brachionus muelleri</name>
    <dbReference type="NCBI Taxonomy" id="10195"/>
    <lineage>
        <taxon>Eukaryota</taxon>
        <taxon>Metazoa</taxon>
        <taxon>Spiralia</taxon>
        <taxon>Gnathifera</taxon>
        <taxon>Rotifera</taxon>
        <taxon>Eurotatoria</taxon>
        <taxon>Monogononta</taxon>
        <taxon>Pseudotrocha</taxon>
        <taxon>Ploima</taxon>
        <taxon>Brachionidae</taxon>
        <taxon>Brachionus</taxon>
    </lineage>
</organism>
<dbReference type="PANTHER" id="PTHR45727:SF2">
    <property type="entry name" value="NPC INTRACELLULAR CHOLESTEROL TRANSPORTER 1"/>
    <property type="match status" value="1"/>
</dbReference>
<feature type="domain" description="Niemann-Pick C1 N-terminal" evidence="2">
    <location>
        <begin position="18"/>
        <end position="262"/>
    </location>
</feature>
<feature type="chain" id="PRO_5018327750" evidence="1">
    <location>
        <begin position="19"/>
        <end position="300"/>
    </location>
</feature>
<evidence type="ECO:0000256" key="1">
    <source>
        <dbReference type="SAM" id="SignalP"/>
    </source>
</evidence>
<dbReference type="PANTHER" id="PTHR45727">
    <property type="entry name" value="NPC INTRACELLULAR CHOLESTEROL TRANSPORTER 1"/>
    <property type="match status" value="1"/>
</dbReference>
<protein>
    <submittedName>
        <fullName evidence="3">Niemann-pick c1</fullName>
    </submittedName>
</protein>
<evidence type="ECO:0000313" key="3">
    <source>
        <dbReference type="EMBL" id="RMZ99210.1"/>
    </source>
</evidence>